<organism evidence="2 3">
    <name type="scientific">Desmophyllum pertusum</name>
    <dbReference type="NCBI Taxonomy" id="174260"/>
    <lineage>
        <taxon>Eukaryota</taxon>
        <taxon>Metazoa</taxon>
        <taxon>Cnidaria</taxon>
        <taxon>Anthozoa</taxon>
        <taxon>Hexacorallia</taxon>
        <taxon>Scleractinia</taxon>
        <taxon>Caryophylliina</taxon>
        <taxon>Caryophylliidae</taxon>
        <taxon>Desmophyllum</taxon>
    </lineage>
</organism>
<dbReference type="AlphaFoldDB" id="A0A9X0AAD7"/>
<name>A0A9X0AAD7_9CNID</name>
<accession>A0A9X0AAD7</accession>
<evidence type="ECO:0000313" key="2">
    <source>
        <dbReference type="EMBL" id="KAJ7394449.1"/>
    </source>
</evidence>
<feature type="region of interest" description="Disordered" evidence="1">
    <location>
        <begin position="347"/>
        <end position="375"/>
    </location>
</feature>
<dbReference type="Proteomes" id="UP001163046">
    <property type="component" value="Unassembled WGS sequence"/>
</dbReference>
<feature type="region of interest" description="Disordered" evidence="1">
    <location>
        <begin position="290"/>
        <end position="332"/>
    </location>
</feature>
<feature type="region of interest" description="Disordered" evidence="1">
    <location>
        <begin position="32"/>
        <end position="85"/>
    </location>
</feature>
<dbReference type="OrthoDB" id="539213at2759"/>
<feature type="compositionally biased region" description="Polar residues" evidence="1">
    <location>
        <begin position="290"/>
        <end position="306"/>
    </location>
</feature>
<proteinExistence type="predicted"/>
<sequence length="429" mass="48108">MSHIYVKGYLVPDKHKATKRKTSLLKLERFDARRTSSDSVTSWDSEEPEHGKRSGKRMSQRIASTLKRGTRLSSQKKKGQEQWKSSALQNNMVPVFRISTTFGETFSYDAVDLRRVDVETCKVLLTICGRNRVTTQGQPIASLSLPLAGFAKMTTPEWYPLMYKIVLPCGYDVADEQQALRGSRSWEEKGGKFTGRSLAWNEPMMSMSMPNIDFSMSSTTSQMVQRASVGGESGFPTEGSRKYKKHSGAGNMLKKEFKLLQGKGNYRYKKGGAKQESEDGVDSFNVDIAQRSSTIPGASRTGNDLNKTLREQSRDMRDLPGNRRSLASNTDFNDSLNAVTEVVCLEEEGQEPRSRPEASSRQEASSRPELEHRSSFARSLKYSRAFQQQTSTRRDAVLNDVDIEDFDDISDTPFAVNNLYGRKSGIACN</sequence>
<dbReference type="EMBL" id="MU825396">
    <property type="protein sequence ID" value="KAJ7394449.1"/>
    <property type="molecule type" value="Genomic_DNA"/>
</dbReference>
<feature type="compositionally biased region" description="Basic residues" evidence="1">
    <location>
        <begin position="68"/>
        <end position="77"/>
    </location>
</feature>
<feature type="compositionally biased region" description="Basic and acidic residues" evidence="1">
    <location>
        <begin position="350"/>
        <end position="374"/>
    </location>
</feature>
<gene>
    <name evidence="2" type="ORF">OS493_000259</name>
</gene>
<reference evidence="2" key="1">
    <citation type="submission" date="2023-01" db="EMBL/GenBank/DDBJ databases">
        <title>Genome assembly of the deep-sea coral Lophelia pertusa.</title>
        <authorList>
            <person name="Herrera S."/>
            <person name="Cordes E."/>
        </authorList>
    </citation>
    <scope>NUCLEOTIDE SEQUENCE</scope>
    <source>
        <strain evidence="2">USNM1676648</strain>
        <tissue evidence="2">Polyp</tissue>
    </source>
</reference>
<comment type="caution">
    <text evidence="2">The sequence shown here is derived from an EMBL/GenBank/DDBJ whole genome shotgun (WGS) entry which is preliminary data.</text>
</comment>
<evidence type="ECO:0000313" key="3">
    <source>
        <dbReference type="Proteomes" id="UP001163046"/>
    </source>
</evidence>
<feature type="compositionally biased region" description="Basic and acidic residues" evidence="1">
    <location>
        <begin position="307"/>
        <end position="321"/>
    </location>
</feature>
<evidence type="ECO:0000256" key="1">
    <source>
        <dbReference type="SAM" id="MobiDB-lite"/>
    </source>
</evidence>
<keyword evidence="3" id="KW-1185">Reference proteome</keyword>
<protein>
    <submittedName>
        <fullName evidence="2">Uncharacterized protein</fullName>
    </submittedName>
</protein>